<dbReference type="InterPro" id="IPR036322">
    <property type="entry name" value="WD40_repeat_dom_sf"/>
</dbReference>
<comment type="pathway">
    <text evidence="3">Protein modification; protein ubiquitination.</text>
</comment>
<dbReference type="AlphaFoldDB" id="A0A2K1IM72"/>
<evidence type="ECO:0000256" key="4">
    <source>
        <dbReference type="ARBA" id="ARBA00012483"/>
    </source>
</evidence>
<gene>
    <name evidence="19" type="primary">LOC112275353</name>
    <name evidence="18" type="ORF">PHYPA_026682</name>
</gene>
<feature type="compositionally biased region" description="Basic and acidic residues" evidence="16">
    <location>
        <begin position="14"/>
        <end position="24"/>
    </location>
</feature>
<dbReference type="SUPFAM" id="SSF50978">
    <property type="entry name" value="WD40 repeat-like"/>
    <property type="match status" value="1"/>
</dbReference>
<dbReference type="GO" id="GO:0016567">
    <property type="term" value="P:protein ubiquitination"/>
    <property type="evidence" value="ECO:0007669"/>
    <property type="project" value="InterPro"/>
</dbReference>
<feature type="region of interest" description="Disordered" evidence="16">
    <location>
        <begin position="14"/>
        <end position="69"/>
    </location>
</feature>
<feature type="region of interest" description="Disordered" evidence="16">
    <location>
        <begin position="530"/>
        <end position="561"/>
    </location>
</feature>
<dbReference type="GO" id="GO:0008270">
    <property type="term" value="F:zinc ion binding"/>
    <property type="evidence" value="ECO:0007669"/>
    <property type="project" value="UniProtKB-KW"/>
</dbReference>
<dbReference type="Gene3D" id="3.30.40.10">
    <property type="entry name" value="Zinc/RING finger domain, C3HC4 (zinc finger)"/>
    <property type="match status" value="1"/>
</dbReference>
<dbReference type="EMBL" id="ABEU02000022">
    <property type="protein sequence ID" value="PNR30366.1"/>
    <property type="molecule type" value="Genomic_DNA"/>
</dbReference>
<dbReference type="Proteomes" id="UP000006727">
    <property type="component" value="Chromosome 22"/>
</dbReference>
<feature type="compositionally biased region" description="Low complexity" evidence="16">
    <location>
        <begin position="39"/>
        <end position="56"/>
    </location>
</feature>
<evidence type="ECO:0000256" key="7">
    <source>
        <dbReference type="ARBA" id="ARBA00022679"/>
    </source>
</evidence>
<keyword evidence="12" id="KW-0539">Nucleus</keyword>
<evidence type="ECO:0000256" key="10">
    <source>
        <dbReference type="ARBA" id="ARBA00022786"/>
    </source>
</evidence>
<keyword evidence="14" id="KW-0862">Zinc</keyword>
<accession>A0A2K1IM72</accession>
<dbReference type="CDD" id="cd16450">
    <property type="entry name" value="mRING-C3HGC3_RFWD3"/>
    <property type="match status" value="1"/>
</dbReference>
<dbReference type="FunCoup" id="A0A2K1IM72">
    <property type="interactions" value="2402"/>
</dbReference>
<feature type="domain" description="RING-type" evidence="17">
    <location>
        <begin position="387"/>
        <end position="434"/>
    </location>
</feature>
<evidence type="ECO:0000256" key="13">
    <source>
        <dbReference type="ARBA" id="ARBA00034306"/>
    </source>
</evidence>
<evidence type="ECO:0000256" key="3">
    <source>
        <dbReference type="ARBA" id="ARBA00004906"/>
    </source>
</evidence>
<evidence type="ECO:0000256" key="12">
    <source>
        <dbReference type="ARBA" id="ARBA00023242"/>
    </source>
</evidence>
<reference evidence="18 20" key="1">
    <citation type="journal article" date="2008" name="Science">
        <title>The Physcomitrella genome reveals evolutionary insights into the conquest of land by plants.</title>
        <authorList>
            <person name="Rensing S."/>
            <person name="Lang D."/>
            <person name="Zimmer A."/>
            <person name="Terry A."/>
            <person name="Salamov A."/>
            <person name="Shapiro H."/>
            <person name="Nishiyama T."/>
            <person name="Perroud P.-F."/>
            <person name="Lindquist E."/>
            <person name="Kamisugi Y."/>
            <person name="Tanahashi T."/>
            <person name="Sakakibara K."/>
            <person name="Fujita T."/>
            <person name="Oishi K."/>
            <person name="Shin-I T."/>
            <person name="Kuroki Y."/>
            <person name="Toyoda A."/>
            <person name="Suzuki Y."/>
            <person name="Hashimoto A."/>
            <person name="Yamaguchi K."/>
            <person name="Sugano A."/>
            <person name="Kohara Y."/>
            <person name="Fujiyama A."/>
            <person name="Anterola A."/>
            <person name="Aoki S."/>
            <person name="Ashton N."/>
            <person name="Barbazuk W.B."/>
            <person name="Barker E."/>
            <person name="Bennetzen J."/>
            <person name="Bezanilla M."/>
            <person name="Blankenship R."/>
            <person name="Cho S.H."/>
            <person name="Dutcher S."/>
            <person name="Estelle M."/>
            <person name="Fawcett J.A."/>
            <person name="Gundlach H."/>
            <person name="Hanada K."/>
            <person name="Heyl A."/>
            <person name="Hicks K.A."/>
            <person name="Hugh J."/>
            <person name="Lohr M."/>
            <person name="Mayer K."/>
            <person name="Melkozernov A."/>
            <person name="Murata T."/>
            <person name="Nelson D."/>
            <person name="Pils B."/>
            <person name="Prigge M."/>
            <person name="Reiss B."/>
            <person name="Renner T."/>
            <person name="Rombauts S."/>
            <person name="Rushton P."/>
            <person name="Sanderfoot A."/>
            <person name="Schween G."/>
            <person name="Shiu S.-H."/>
            <person name="Stueber K."/>
            <person name="Theodoulou F.L."/>
            <person name="Tu H."/>
            <person name="Van de Peer Y."/>
            <person name="Verrier P.J."/>
            <person name="Waters E."/>
            <person name="Wood A."/>
            <person name="Yang L."/>
            <person name="Cove D."/>
            <person name="Cuming A."/>
            <person name="Hasebe M."/>
            <person name="Lucas S."/>
            <person name="Mishler D.B."/>
            <person name="Reski R."/>
            <person name="Grigoriev I."/>
            <person name="Quatrano R.S."/>
            <person name="Boore J.L."/>
        </authorList>
    </citation>
    <scope>NUCLEOTIDE SEQUENCE [LARGE SCALE GENOMIC DNA]</scope>
    <source>
        <strain evidence="19 20">cv. Gransden 2004</strain>
    </source>
</reference>
<dbReference type="OrthoDB" id="5600418at2759"/>
<evidence type="ECO:0000313" key="18">
    <source>
        <dbReference type="EMBL" id="PNR30366.1"/>
    </source>
</evidence>
<dbReference type="EnsemblPlants" id="Pp3c22_3930V3.1">
    <property type="protein sequence ID" value="Pp3c22_3930V3.1"/>
    <property type="gene ID" value="Pp3c22_3930"/>
</dbReference>
<feature type="coiled-coil region" evidence="15">
    <location>
        <begin position="464"/>
        <end position="491"/>
    </location>
</feature>
<comment type="catalytic activity">
    <reaction evidence="1">
        <text>S-ubiquitinyl-[E2 ubiquitin-conjugating enzyme]-L-cysteine + [acceptor protein]-L-lysine = [E2 ubiquitin-conjugating enzyme]-L-cysteine + N(6)-ubiquitinyl-[acceptor protein]-L-lysine.</text>
        <dbReference type="EC" id="2.3.2.27"/>
    </reaction>
</comment>
<reference evidence="19" key="3">
    <citation type="submission" date="2020-12" db="UniProtKB">
        <authorList>
            <consortium name="EnsemblPlants"/>
        </authorList>
    </citation>
    <scope>IDENTIFICATION</scope>
</reference>
<comment type="subcellular location">
    <subcellularLocation>
        <location evidence="2">Cytoplasm</location>
    </subcellularLocation>
    <subcellularLocation>
        <location evidence="13">Nucleus</location>
        <location evidence="13">Nuclear body</location>
    </subcellularLocation>
</comment>
<dbReference type="Gene3D" id="2.130.10.10">
    <property type="entry name" value="YVTN repeat-like/Quinoprotein amine dehydrogenase"/>
    <property type="match status" value="1"/>
</dbReference>
<evidence type="ECO:0000256" key="8">
    <source>
        <dbReference type="ARBA" id="ARBA00022737"/>
    </source>
</evidence>
<organism evidence="18">
    <name type="scientific">Physcomitrium patens</name>
    <name type="common">Spreading-leaved earth moss</name>
    <name type="synonym">Physcomitrella patens</name>
    <dbReference type="NCBI Taxonomy" id="3218"/>
    <lineage>
        <taxon>Eukaryota</taxon>
        <taxon>Viridiplantae</taxon>
        <taxon>Streptophyta</taxon>
        <taxon>Embryophyta</taxon>
        <taxon>Bryophyta</taxon>
        <taxon>Bryophytina</taxon>
        <taxon>Bryopsida</taxon>
        <taxon>Funariidae</taxon>
        <taxon>Funariales</taxon>
        <taxon>Funariaceae</taxon>
        <taxon>Physcomitrium</taxon>
    </lineage>
</organism>
<dbReference type="SMART" id="SM00184">
    <property type="entry name" value="RING"/>
    <property type="match status" value="1"/>
</dbReference>
<dbReference type="GO" id="GO:0005737">
    <property type="term" value="C:cytoplasm"/>
    <property type="evidence" value="ECO:0007669"/>
    <property type="project" value="UniProtKB-SubCell"/>
</dbReference>
<dbReference type="GO" id="GO:0061630">
    <property type="term" value="F:ubiquitin protein ligase activity"/>
    <property type="evidence" value="ECO:0007669"/>
    <property type="project" value="UniProtKB-EC"/>
</dbReference>
<dbReference type="PROSITE" id="PS50089">
    <property type="entry name" value="ZF_RING_2"/>
    <property type="match status" value="1"/>
</dbReference>
<dbReference type="InterPro" id="IPR015943">
    <property type="entry name" value="WD40/YVTN_repeat-like_dom_sf"/>
</dbReference>
<evidence type="ECO:0000256" key="6">
    <source>
        <dbReference type="ARBA" id="ARBA00022574"/>
    </source>
</evidence>
<evidence type="ECO:0000256" key="14">
    <source>
        <dbReference type="PROSITE-ProRule" id="PRU00175"/>
    </source>
</evidence>
<dbReference type="Pfam" id="PF23419">
    <property type="entry name" value="WD40_RFWD3"/>
    <property type="match status" value="1"/>
</dbReference>
<dbReference type="Pfam" id="PF13639">
    <property type="entry name" value="zf-RING_2"/>
    <property type="match status" value="1"/>
</dbReference>
<dbReference type="KEGG" id="ppp:112275353"/>
<dbReference type="STRING" id="3218.A0A2K1IM72"/>
<dbReference type="PaxDb" id="3218-PP1S275_85V6.1"/>
<dbReference type="PANTHER" id="PTHR16047">
    <property type="entry name" value="RFWD3 PROTEIN"/>
    <property type="match status" value="1"/>
</dbReference>
<keyword evidence="6" id="KW-0853">WD repeat</keyword>
<dbReference type="Gramene" id="Pp3c22_3930V3.1">
    <property type="protein sequence ID" value="Pp3c22_3930V3.1"/>
    <property type="gene ID" value="Pp3c22_3930"/>
</dbReference>
<dbReference type="EC" id="2.3.2.27" evidence="4"/>
<dbReference type="GO" id="GO:0036297">
    <property type="term" value="P:interstrand cross-link repair"/>
    <property type="evidence" value="ECO:0007669"/>
    <property type="project" value="InterPro"/>
</dbReference>
<feature type="compositionally biased region" description="Basic and acidic residues" evidence="16">
    <location>
        <begin position="205"/>
        <end position="226"/>
    </location>
</feature>
<dbReference type="SUPFAM" id="SSF57850">
    <property type="entry name" value="RING/U-box"/>
    <property type="match status" value="1"/>
</dbReference>
<dbReference type="GeneID" id="112275353"/>
<reference evidence="18 20" key="2">
    <citation type="journal article" date="2018" name="Plant J.">
        <title>The Physcomitrella patens chromosome-scale assembly reveals moss genome structure and evolution.</title>
        <authorList>
            <person name="Lang D."/>
            <person name="Ullrich K.K."/>
            <person name="Murat F."/>
            <person name="Fuchs J."/>
            <person name="Jenkins J."/>
            <person name="Haas F.B."/>
            <person name="Piednoel M."/>
            <person name="Gundlach H."/>
            <person name="Van Bel M."/>
            <person name="Meyberg R."/>
            <person name="Vives C."/>
            <person name="Morata J."/>
            <person name="Symeonidi A."/>
            <person name="Hiss M."/>
            <person name="Muchero W."/>
            <person name="Kamisugi Y."/>
            <person name="Saleh O."/>
            <person name="Blanc G."/>
            <person name="Decker E.L."/>
            <person name="van Gessel N."/>
            <person name="Grimwood J."/>
            <person name="Hayes R.D."/>
            <person name="Graham S.W."/>
            <person name="Gunter L.E."/>
            <person name="McDaniel S.F."/>
            <person name="Hoernstein S.N.W."/>
            <person name="Larsson A."/>
            <person name="Li F.W."/>
            <person name="Perroud P.F."/>
            <person name="Phillips J."/>
            <person name="Ranjan P."/>
            <person name="Rokshar D.S."/>
            <person name="Rothfels C.J."/>
            <person name="Schneider L."/>
            <person name="Shu S."/>
            <person name="Stevenson D.W."/>
            <person name="Thummler F."/>
            <person name="Tillich M."/>
            <person name="Villarreal Aguilar J.C."/>
            <person name="Widiez T."/>
            <person name="Wong G.K."/>
            <person name="Wymore A."/>
            <person name="Zhang Y."/>
            <person name="Zimmer A.D."/>
            <person name="Quatrano R.S."/>
            <person name="Mayer K.F.X."/>
            <person name="Goodstein D."/>
            <person name="Casacuberta J.M."/>
            <person name="Vandepoele K."/>
            <person name="Reski R."/>
            <person name="Cuming A.C."/>
            <person name="Tuskan G.A."/>
            <person name="Maumus F."/>
            <person name="Salse J."/>
            <person name="Schmutz J."/>
            <person name="Rensing S.A."/>
        </authorList>
    </citation>
    <scope>NUCLEOTIDE SEQUENCE [LARGE SCALE GENOMIC DNA]</scope>
    <source>
        <strain evidence="19 20">cv. Gransden 2004</strain>
    </source>
</reference>
<keyword evidence="11" id="KW-0234">DNA repair</keyword>
<proteinExistence type="predicted"/>
<protein>
    <recommendedName>
        <fullName evidence="4">RING-type E3 ubiquitin transferase</fullName>
        <ecNumber evidence="4">2.3.2.27</ecNumber>
    </recommendedName>
</protein>
<evidence type="ECO:0000313" key="19">
    <source>
        <dbReference type="EnsemblPlants" id="Pp3c22_3930V3.1"/>
    </source>
</evidence>
<evidence type="ECO:0000256" key="9">
    <source>
        <dbReference type="ARBA" id="ARBA00022763"/>
    </source>
</evidence>
<evidence type="ECO:0000256" key="5">
    <source>
        <dbReference type="ARBA" id="ARBA00022490"/>
    </source>
</evidence>
<dbReference type="GO" id="GO:0016604">
    <property type="term" value="C:nuclear body"/>
    <property type="evidence" value="ECO:0007669"/>
    <property type="project" value="UniProtKB-SubCell"/>
</dbReference>
<evidence type="ECO:0000256" key="16">
    <source>
        <dbReference type="SAM" id="MobiDB-lite"/>
    </source>
</evidence>
<keyword evidence="7" id="KW-0808">Transferase</keyword>
<evidence type="ECO:0000256" key="2">
    <source>
        <dbReference type="ARBA" id="ARBA00004496"/>
    </source>
</evidence>
<keyword evidence="9" id="KW-0227">DNA damage</keyword>
<evidence type="ECO:0000256" key="1">
    <source>
        <dbReference type="ARBA" id="ARBA00000900"/>
    </source>
</evidence>
<keyword evidence="15" id="KW-0175">Coiled coil</keyword>
<name>A0A2K1IM72_PHYPA</name>
<keyword evidence="10" id="KW-0833">Ubl conjugation pathway</keyword>
<keyword evidence="20" id="KW-1185">Reference proteome</keyword>
<dbReference type="RefSeq" id="XP_024361426.1">
    <property type="nucleotide sequence ID" value="XM_024505658.2"/>
</dbReference>
<evidence type="ECO:0000259" key="17">
    <source>
        <dbReference type="PROSITE" id="PS50089"/>
    </source>
</evidence>
<evidence type="ECO:0000256" key="11">
    <source>
        <dbReference type="ARBA" id="ARBA00023204"/>
    </source>
</evidence>
<dbReference type="PANTHER" id="PTHR16047:SF7">
    <property type="entry name" value="E3 UBIQUITIN-PROTEIN LIGASE RFWD3"/>
    <property type="match status" value="1"/>
</dbReference>
<sequence length="1029" mass="111431">MDCDPVGVEECVAKEAEQRMKEDGENAGDGLHSSKRLRLSILRSQSRGLSRSPSDSAGPSHGASTSSTVNLPSISYSGVQAGNAVDVPESSIQAEPTSSSECFVNRSFGRSLENISFLEADNDSALSNVENSANVTDICHLHTVQQPTAAGCGLQDVPREFVDGIANQDEGYHERRLQVGTNPSMESIVVEPGAEVPVTSGEPVGSRHEHDDAHPSGEEQADDRVQGGEVSGDGSSNELQPETIFSRSPETEAELEHRPFLQQVEALSPNGVSFGQSEIPLLEREYTDAPETSPQVVDARDIEGPTVDAEAGNQVVEVLEISDDNGEAESVDPALTASAFAEPRQTPEDYDAFAPEPRSSPRAPSVGAETSRGEHVNTQLDSEGTTCPICMEPWTSTGNHRICSLACGHLFGKSCIKRWLKLTGKKQGKCPHCNKRARIEDLRTLYVPRLAVMDEEGQEYMLEACSLRTENEQLKQQVADLRQEVRRTQALLRALAPDQDDAFSMFGSSALRPQDLRGHHTPLSRRSVTAQHVSRPHHHRAHGSANYDHSSRQSGRPISERPQFEHFPFVRSGEESSSRPIPQDQQNWRRFDATNSVRAGSHAGMIVDLEQRREENNASRPLRSFTSYNSAGSHGLEKGFVLQDQRSLHGAKVFDMDAQSQLLLVSGKPPDSATSSALTKMSLVDLSEGDCVNLPFGTGAIRDIRIAPAGTRAPGRLALVASLGKKLSIFSLESNNVVIAYTLPKPSWACAWDPCDPNRVYTGLQNGTLLTFDMRQTSSPLYTLEGLSSTPIHTLQYVPESRTITDESGTGGGRGLLSASSSSLLFWPGIDKPHVKRPVCLSQPGGSSICVSVAYSAAADLMVASLRPKPATVGFNDGASSSTPSTYSQVDIPAQPTSCLLPEPSVSVLVPTHLSFVRTRRQPEQTLWEQQQGAMVGHKSQAVLSRTAIVNAWTGRHPSQNDGGCLFASGDEGSNSVWLWDLGTPTAKQMLTSHPYSPVLDIRTTHVAGVDLLGCISERTLQLYRRIPE</sequence>
<feature type="region of interest" description="Disordered" evidence="16">
    <location>
        <begin position="196"/>
        <end position="241"/>
    </location>
</feature>
<dbReference type="InterPro" id="IPR013083">
    <property type="entry name" value="Znf_RING/FYVE/PHD"/>
</dbReference>
<dbReference type="InterPro" id="IPR001841">
    <property type="entry name" value="Znf_RING"/>
</dbReference>
<dbReference type="InterPro" id="IPR056527">
    <property type="entry name" value="WD40_RFWD3"/>
</dbReference>
<feature type="compositionally biased region" description="Low complexity" evidence="16">
    <location>
        <begin position="354"/>
        <end position="365"/>
    </location>
</feature>
<feature type="region of interest" description="Disordered" evidence="16">
    <location>
        <begin position="337"/>
        <end position="380"/>
    </location>
</feature>
<keyword evidence="14" id="KW-0479">Metal-binding</keyword>
<dbReference type="InterPro" id="IPR037381">
    <property type="entry name" value="RFWD3"/>
</dbReference>
<keyword evidence="8" id="KW-0677">Repeat</keyword>
<keyword evidence="5" id="KW-0963">Cytoplasm</keyword>
<evidence type="ECO:0000256" key="15">
    <source>
        <dbReference type="SAM" id="Coils"/>
    </source>
</evidence>
<evidence type="ECO:0000313" key="20">
    <source>
        <dbReference type="Proteomes" id="UP000006727"/>
    </source>
</evidence>
<keyword evidence="14" id="KW-0863">Zinc-finger</keyword>